<evidence type="ECO:0000313" key="2">
    <source>
        <dbReference type="Proteomes" id="UP000265566"/>
    </source>
</evidence>
<accession>A0A396HRG4</accession>
<gene>
    <name evidence="1" type="ORF">MtrunA17_Chr5g0413641</name>
</gene>
<comment type="caution">
    <text evidence="1">The sequence shown here is derived from an EMBL/GenBank/DDBJ whole genome shotgun (WGS) entry which is preliminary data.</text>
</comment>
<proteinExistence type="predicted"/>
<dbReference type="EMBL" id="PSQE01000005">
    <property type="protein sequence ID" value="RHN55063.1"/>
    <property type="molecule type" value="Genomic_DNA"/>
</dbReference>
<protein>
    <submittedName>
        <fullName evidence="1">Uncharacterized protein</fullName>
    </submittedName>
</protein>
<name>A0A396HRG4_MEDTR</name>
<sequence length="62" mass="6572">MCLLQVSSSIFIQALKVSTQFKDTELPVRMKVGKLADIVMGIMTLGSNSQALGSEAQVDGNA</sequence>
<organism evidence="1 2">
    <name type="scientific">Medicago truncatula</name>
    <name type="common">Barrel medic</name>
    <name type="synonym">Medicago tribuloides</name>
    <dbReference type="NCBI Taxonomy" id="3880"/>
    <lineage>
        <taxon>Eukaryota</taxon>
        <taxon>Viridiplantae</taxon>
        <taxon>Streptophyta</taxon>
        <taxon>Embryophyta</taxon>
        <taxon>Tracheophyta</taxon>
        <taxon>Spermatophyta</taxon>
        <taxon>Magnoliopsida</taxon>
        <taxon>eudicotyledons</taxon>
        <taxon>Gunneridae</taxon>
        <taxon>Pentapetalae</taxon>
        <taxon>rosids</taxon>
        <taxon>fabids</taxon>
        <taxon>Fabales</taxon>
        <taxon>Fabaceae</taxon>
        <taxon>Papilionoideae</taxon>
        <taxon>50 kb inversion clade</taxon>
        <taxon>NPAAA clade</taxon>
        <taxon>Hologalegina</taxon>
        <taxon>IRL clade</taxon>
        <taxon>Trifolieae</taxon>
        <taxon>Medicago</taxon>
    </lineage>
</organism>
<dbReference type="Gramene" id="rna30189">
    <property type="protein sequence ID" value="RHN55063.1"/>
    <property type="gene ID" value="gene30189"/>
</dbReference>
<reference evidence="2" key="1">
    <citation type="journal article" date="2018" name="Nat. Plants">
        <title>Whole-genome landscape of Medicago truncatula symbiotic genes.</title>
        <authorList>
            <person name="Pecrix Y."/>
            <person name="Staton S.E."/>
            <person name="Sallet E."/>
            <person name="Lelandais-Briere C."/>
            <person name="Moreau S."/>
            <person name="Carrere S."/>
            <person name="Blein T."/>
            <person name="Jardinaud M.F."/>
            <person name="Latrasse D."/>
            <person name="Zouine M."/>
            <person name="Zahm M."/>
            <person name="Kreplak J."/>
            <person name="Mayjonade B."/>
            <person name="Satge C."/>
            <person name="Perez M."/>
            <person name="Cauet S."/>
            <person name="Marande W."/>
            <person name="Chantry-Darmon C."/>
            <person name="Lopez-Roques C."/>
            <person name="Bouchez O."/>
            <person name="Berard A."/>
            <person name="Debelle F."/>
            <person name="Munos S."/>
            <person name="Bendahmane A."/>
            <person name="Berges H."/>
            <person name="Niebel A."/>
            <person name="Buitink J."/>
            <person name="Frugier F."/>
            <person name="Benhamed M."/>
            <person name="Crespi M."/>
            <person name="Gouzy J."/>
            <person name="Gamas P."/>
        </authorList>
    </citation>
    <scope>NUCLEOTIDE SEQUENCE [LARGE SCALE GENOMIC DNA]</scope>
    <source>
        <strain evidence="2">cv. Jemalong A17</strain>
    </source>
</reference>
<dbReference type="Proteomes" id="UP000265566">
    <property type="component" value="Chromosome 5"/>
</dbReference>
<dbReference type="AlphaFoldDB" id="A0A396HRG4"/>
<evidence type="ECO:0000313" key="1">
    <source>
        <dbReference type="EMBL" id="RHN55063.1"/>
    </source>
</evidence>